<dbReference type="PANTHER" id="PTHR48475:SF2">
    <property type="entry name" value="RIBONUCLEASE H"/>
    <property type="match status" value="1"/>
</dbReference>
<dbReference type="SUPFAM" id="SSF56672">
    <property type="entry name" value="DNA/RNA polymerases"/>
    <property type="match status" value="1"/>
</dbReference>
<accession>A0AAW2VUD5</accession>
<sequence length="293" mass="33715">MEVYVDDILVKSKERKDHIEDLAECFAQLKKGIEANPDKIMAIRRMKELRSIKEVQQLTGKIAALNRFISRAADRGLPFFKILINTKNFQWTDKCKRAFTELKSYLERPPLLSKSMEGERLWIYLALSNEATRRGGKVQPPREARPGLGAHGEKVTTLLLVTPPYRPHWSTFKTRSATKHGSRMVKWSYELNKLDVEYRPRKAIKAQALADFIADCPLYEAKEETTWTYMLMAWPQKSKHGEGWSWQTQGGLAFGFDEVLSNNEAEYEALLCGLKIAQENGVRRIKIHSDSQP</sequence>
<dbReference type="GO" id="GO:0004523">
    <property type="term" value="F:RNA-DNA hybrid ribonuclease activity"/>
    <property type="evidence" value="ECO:0007669"/>
    <property type="project" value="InterPro"/>
</dbReference>
<dbReference type="Gene3D" id="3.30.70.270">
    <property type="match status" value="1"/>
</dbReference>
<dbReference type="InterPro" id="IPR043128">
    <property type="entry name" value="Rev_trsase/Diguanyl_cyclase"/>
</dbReference>
<dbReference type="PROSITE" id="PS50879">
    <property type="entry name" value="RNASE_H_1"/>
    <property type="match status" value="1"/>
</dbReference>
<proteinExistence type="predicted"/>
<dbReference type="Pfam" id="PF13456">
    <property type="entry name" value="RVT_3"/>
    <property type="match status" value="1"/>
</dbReference>
<dbReference type="InterPro" id="IPR043502">
    <property type="entry name" value="DNA/RNA_pol_sf"/>
</dbReference>
<dbReference type="PANTHER" id="PTHR48475">
    <property type="entry name" value="RIBONUCLEASE H"/>
    <property type="match status" value="1"/>
</dbReference>
<reference evidence="2" key="2">
    <citation type="journal article" date="2024" name="Plant">
        <title>Genomic evolution and insights into agronomic trait innovations of Sesamum species.</title>
        <authorList>
            <person name="Miao H."/>
            <person name="Wang L."/>
            <person name="Qu L."/>
            <person name="Liu H."/>
            <person name="Sun Y."/>
            <person name="Le M."/>
            <person name="Wang Q."/>
            <person name="Wei S."/>
            <person name="Zheng Y."/>
            <person name="Lin W."/>
            <person name="Duan Y."/>
            <person name="Cao H."/>
            <person name="Xiong S."/>
            <person name="Wang X."/>
            <person name="Wei L."/>
            <person name="Li C."/>
            <person name="Ma Q."/>
            <person name="Ju M."/>
            <person name="Zhao R."/>
            <person name="Li G."/>
            <person name="Mu C."/>
            <person name="Tian Q."/>
            <person name="Mei H."/>
            <person name="Zhang T."/>
            <person name="Gao T."/>
            <person name="Zhang H."/>
        </authorList>
    </citation>
    <scope>NUCLEOTIDE SEQUENCE</scope>
    <source>
        <strain evidence="2">KEN1</strain>
    </source>
</reference>
<dbReference type="InterPro" id="IPR036397">
    <property type="entry name" value="RNaseH_sf"/>
</dbReference>
<evidence type="ECO:0000313" key="2">
    <source>
        <dbReference type="EMBL" id="KAL0433294.1"/>
    </source>
</evidence>
<evidence type="ECO:0000259" key="1">
    <source>
        <dbReference type="PROSITE" id="PS50879"/>
    </source>
</evidence>
<feature type="domain" description="RNase H type-1" evidence="1">
    <location>
        <begin position="220"/>
        <end position="293"/>
    </location>
</feature>
<dbReference type="EMBL" id="JACGWN010000009">
    <property type="protein sequence ID" value="KAL0433294.1"/>
    <property type="molecule type" value="Genomic_DNA"/>
</dbReference>
<protein>
    <recommendedName>
        <fullName evidence="1">RNase H type-1 domain-containing protein</fullName>
    </recommendedName>
</protein>
<name>A0AAW2VUD5_9LAMI</name>
<organism evidence="2">
    <name type="scientific">Sesamum latifolium</name>
    <dbReference type="NCBI Taxonomy" id="2727402"/>
    <lineage>
        <taxon>Eukaryota</taxon>
        <taxon>Viridiplantae</taxon>
        <taxon>Streptophyta</taxon>
        <taxon>Embryophyta</taxon>
        <taxon>Tracheophyta</taxon>
        <taxon>Spermatophyta</taxon>
        <taxon>Magnoliopsida</taxon>
        <taxon>eudicotyledons</taxon>
        <taxon>Gunneridae</taxon>
        <taxon>Pentapetalae</taxon>
        <taxon>asterids</taxon>
        <taxon>lamiids</taxon>
        <taxon>Lamiales</taxon>
        <taxon>Pedaliaceae</taxon>
        <taxon>Sesamum</taxon>
    </lineage>
</organism>
<reference evidence="2" key="1">
    <citation type="submission" date="2020-06" db="EMBL/GenBank/DDBJ databases">
        <authorList>
            <person name="Li T."/>
            <person name="Hu X."/>
            <person name="Zhang T."/>
            <person name="Song X."/>
            <person name="Zhang H."/>
            <person name="Dai N."/>
            <person name="Sheng W."/>
            <person name="Hou X."/>
            <person name="Wei L."/>
        </authorList>
    </citation>
    <scope>NUCLEOTIDE SEQUENCE</scope>
    <source>
        <strain evidence="2">KEN1</strain>
        <tissue evidence="2">Leaf</tissue>
    </source>
</reference>
<comment type="caution">
    <text evidence="2">The sequence shown here is derived from an EMBL/GenBank/DDBJ whole genome shotgun (WGS) entry which is preliminary data.</text>
</comment>
<dbReference type="GO" id="GO:0003676">
    <property type="term" value="F:nucleic acid binding"/>
    <property type="evidence" value="ECO:0007669"/>
    <property type="project" value="InterPro"/>
</dbReference>
<dbReference type="Gene3D" id="3.30.420.10">
    <property type="entry name" value="Ribonuclease H-like superfamily/Ribonuclease H"/>
    <property type="match status" value="1"/>
</dbReference>
<dbReference type="InterPro" id="IPR002156">
    <property type="entry name" value="RNaseH_domain"/>
</dbReference>
<dbReference type="AlphaFoldDB" id="A0AAW2VUD5"/>
<gene>
    <name evidence="2" type="ORF">Slati_2663700</name>
</gene>